<dbReference type="InterPro" id="IPR035897">
    <property type="entry name" value="Toll_tir_struct_dom_sf"/>
</dbReference>
<keyword evidence="4" id="KW-1185">Reference proteome</keyword>
<accession>A0ABU0BRK0</accession>
<comment type="caution">
    <text evidence="3">The sequence shown here is derived from an EMBL/GenBank/DDBJ whole genome shotgun (WGS) entry which is preliminary data.</text>
</comment>
<evidence type="ECO:0000313" key="3">
    <source>
        <dbReference type="EMBL" id="MDQ0320880.1"/>
    </source>
</evidence>
<dbReference type="InterPro" id="IPR000157">
    <property type="entry name" value="TIR_dom"/>
</dbReference>
<name>A0ABU0BRK0_9HYPH</name>
<gene>
    <name evidence="3" type="ORF">QO002_003018</name>
</gene>
<evidence type="ECO:0000313" key="4">
    <source>
        <dbReference type="Proteomes" id="UP001230207"/>
    </source>
</evidence>
<dbReference type="SUPFAM" id="SSF52200">
    <property type="entry name" value="Toll/Interleukin receptor TIR domain"/>
    <property type="match status" value="1"/>
</dbReference>
<feature type="domain" description="TIR" evidence="2">
    <location>
        <begin position="52"/>
        <end position="146"/>
    </location>
</feature>
<dbReference type="Pfam" id="PF13676">
    <property type="entry name" value="TIR_2"/>
    <property type="match status" value="1"/>
</dbReference>
<keyword evidence="1" id="KW-0175">Coiled coil</keyword>
<dbReference type="EMBL" id="JAUSVF010000001">
    <property type="protein sequence ID" value="MDQ0320880.1"/>
    <property type="molecule type" value="Genomic_DNA"/>
</dbReference>
<feature type="coiled-coil region" evidence="1">
    <location>
        <begin position="228"/>
        <end position="255"/>
    </location>
</feature>
<dbReference type="Gene3D" id="3.40.50.10140">
    <property type="entry name" value="Toll/interleukin-1 receptor homology (TIR) domain"/>
    <property type="match status" value="1"/>
</dbReference>
<organism evidence="3 4">
    <name type="scientific">Pararhizobium capsulatum DSM 1112</name>
    <dbReference type="NCBI Taxonomy" id="1121113"/>
    <lineage>
        <taxon>Bacteria</taxon>
        <taxon>Pseudomonadati</taxon>
        <taxon>Pseudomonadota</taxon>
        <taxon>Alphaproteobacteria</taxon>
        <taxon>Hyphomicrobiales</taxon>
        <taxon>Rhizobiaceae</taxon>
        <taxon>Rhizobium/Agrobacterium group</taxon>
        <taxon>Pararhizobium</taxon>
    </lineage>
</organism>
<sequence>MRCGLCSRASRRSALARLRIVSISACYFASISLSAPAKTEGRLRMPKSDPIIFLSHAAADKELVESFETLLSKSVGILSKDIFCSSLEGQGVPKGASFVDSIRDKAVVAKAVVALITPAYLDSAFCMAELGAAWALNTHRFPIVVPPNTFQVMDATLLGIVGVKLDNDDALGQMFEEVSEYVGVQLPATAVRSRAMREFMRGWPDLSSKLKGAQRIATEIHDDVVKARDKAIEERDSAEEALSRAEAHIKALEKAKDPADVARISKEFDDSSWEEELEAAFDEIRNLYWELGGPEIARLIIVERINRFMRPDGNAFGEQLDRAVELGVYDPEGVRWVDSHPEVDRLRDIVDSVTHLFAMNADIATTLNARGEKSDPGSIRFWETHL</sequence>
<protein>
    <recommendedName>
        <fullName evidence="2">TIR domain-containing protein</fullName>
    </recommendedName>
</protein>
<reference evidence="3 4" key="1">
    <citation type="submission" date="2023-07" db="EMBL/GenBank/DDBJ databases">
        <title>Genomic Encyclopedia of Type Strains, Phase IV (KMG-IV): sequencing the most valuable type-strain genomes for metagenomic binning, comparative biology and taxonomic classification.</title>
        <authorList>
            <person name="Goeker M."/>
        </authorList>
    </citation>
    <scope>NUCLEOTIDE SEQUENCE [LARGE SCALE GENOMIC DNA]</scope>
    <source>
        <strain evidence="3 4">DSM 1112</strain>
    </source>
</reference>
<dbReference type="Proteomes" id="UP001230207">
    <property type="component" value="Unassembled WGS sequence"/>
</dbReference>
<proteinExistence type="predicted"/>
<evidence type="ECO:0000256" key="1">
    <source>
        <dbReference type="SAM" id="Coils"/>
    </source>
</evidence>
<evidence type="ECO:0000259" key="2">
    <source>
        <dbReference type="Pfam" id="PF13676"/>
    </source>
</evidence>